<dbReference type="STRING" id="231916.A0A409W3X7"/>
<organism evidence="2 3">
    <name type="scientific">Gymnopilus dilepis</name>
    <dbReference type="NCBI Taxonomy" id="231916"/>
    <lineage>
        <taxon>Eukaryota</taxon>
        <taxon>Fungi</taxon>
        <taxon>Dikarya</taxon>
        <taxon>Basidiomycota</taxon>
        <taxon>Agaricomycotina</taxon>
        <taxon>Agaricomycetes</taxon>
        <taxon>Agaricomycetidae</taxon>
        <taxon>Agaricales</taxon>
        <taxon>Agaricineae</taxon>
        <taxon>Hymenogastraceae</taxon>
        <taxon>Gymnopilus</taxon>
    </lineage>
</organism>
<dbReference type="Proteomes" id="UP000284706">
    <property type="component" value="Unassembled WGS sequence"/>
</dbReference>
<reference evidence="2 3" key="1">
    <citation type="journal article" date="2018" name="Evol. Lett.">
        <title>Horizontal gene cluster transfer increased hallucinogenic mushroom diversity.</title>
        <authorList>
            <person name="Reynolds H.T."/>
            <person name="Vijayakumar V."/>
            <person name="Gluck-Thaler E."/>
            <person name="Korotkin H.B."/>
            <person name="Matheny P.B."/>
            <person name="Slot J.C."/>
        </authorList>
    </citation>
    <scope>NUCLEOTIDE SEQUENCE [LARGE SCALE GENOMIC DNA]</scope>
    <source>
        <strain evidence="2 3">SRW20</strain>
    </source>
</reference>
<dbReference type="InParanoid" id="A0A409W3X7"/>
<feature type="region of interest" description="Disordered" evidence="1">
    <location>
        <begin position="531"/>
        <end position="560"/>
    </location>
</feature>
<dbReference type="OrthoDB" id="3343770at2759"/>
<comment type="caution">
    <text evidence="2">The sequence shown here is derived from an EMBL/GenBank/DDBJ whole genome shotgun (WGS) entry which is preliminary data.</text>
</comment>
<name>A0A409W3X7_9AGAR</name>
<keyword evidence="3" id="KW-1185">Reference proteome</keyword>
<protein>
    <submittedName>
        <fullName evidence="2">Uncharacterized protein</fullName>
    </submittedName>
</protein>
<accession>A0A409W3X7</accession>
<proteinExistence type="predicted"/>
<dbReference type="EMBL" id="NHYE01005417">
    <property type="protein sequence ID" value="PPQ73211.1"/>
    <property type="molecule type" value="Genomic_DNA"/>
</dbReference>
<evidence type="ECO:0000256" key="1">
    <source>
        <dbReference type="SAM" id="MobiDB-lite"/>
    </source>
</evidence>
<evidence type="ECO:0000313" key="2">
    <source>
        <dbReference type="EMBL" id="PPQ73211.1"/>
    </source>
</evidence>
<sequence length="560" mass="61159">MFSSVLHILQRLLHSLQSIMAPTSERVFADLIAHATHKYPNWDPEIPIMPGDYGRITSGQRGPLDTLLNGRMGRRRRPSRSGTFLKEGNIFTEGLAEKYNIPPPVEYGAESTQGTTWITSRNAEQVTWNADIAGQHPGLAECSIKASFRFTTGQGAVLAMDNDTVLAIDPPAKLLRLLSDKALPEDTVIVSEVHRCSSYARFLSSSYNQNTSVTLGLKVQPLPVPLPGPTGSPSSPSFNDQQNMNDNMGQMVPGWANVEGKWVHDSTAGNFRAKHPIFAQRTASRGLATLMPTSERLFVDLIVRSSHKYPNWDPEVSVEPGDYGRTTQGRQFRIAFWKKRVGTFIKEGNIYDDGLAEKYQIPKPVEHGLDSTEGTTWVTSKNAQQVNFDADVGLQTPAFAECSVKATFKFNTNKGAVLAMDNDTILTINPPGKLRRLLAEKALEKGYVIVSEVHRCSSYARFLSAAAGATVALGLAAQPPVGNVGSANVDAKWVHSSSAGNFKAKVNKEGKRVFYPLFRLVALKESAVSTGLRGELDEDPPLPDAEPPWDPVDGETGNSN</sequence>
<dbReference type="AlphaFoldDB" id="A0A409W3X7"/>
<gene>
    <name evidence="2" type="ORF">CVT26_015047</name>
</gene>
<evidence type="ECO:0000313" key="3">
    <source>
        <dbReference type="Proteomes" id="UP000284706"/>
    </source>
</evidence>